<evidence type="ECO:0000256" key="1">
    <source>
        <dbReference type="ARBA" id="ARBA00022723"/>
    </source>
</evidence>
<evidence type="ECO:0000259" key="4">
    <source>
        <dbReference type="Pfam" id="PF04500"/>
    </source>
</evidence>
<dbReference type="GO" id="GO:0008270">
    <property type="term" value="F:zinc ion binding"/>
    <property type="evidence" value="ECO:0007669"/>
    <property type="project" value="UniProtKB-KW"/>
</dbReference>
<dbReference type="Proteomes" id="UP000327044">
    <property type="component" value="Unassembled WGS sequence"/>
</dbReference>
<keyword evidence="3" id="KW-0862">Zinc</keyword>
<accession>A0A5N4B6W8</accession>
<dbReference type="AlphaFoldDB" id="A0A5N4B6W8"/>
<dbReference type="InParanoid" id="A0A5N4B6W8"/>
<reference evidence="5 6" key="1">
    <citation type="journal article" date="2018" name="Elife">
        <title>Firefly genomes illuminate parallel origins of bioluminescence in beetles.</title>
        <authorList>
            <person name="Fallon T.R."/>
            <person name="Lower S.E."/>
            <person name="Chang C.H."/>
            <person name="Bessho-Uehara M."/>
            <person name="Martin G.J."/>
            <person name="Bewick A.J."/>
            <person name="Behringer M."/>
            <person name="Debat H.J."/>
            <person name="Wong I."/>
            <person name="Day J.C."/>
            <person name="Suvorov A."/>
            <person name="Silva C.J."/>
            <person name="Stanger-Hall K.F."/>
            <person name="Hall D.W."/>
            <person name="Schmitz R.J."/>
            <person name="Nelson D.R."/>
            <person name="Lewis S.M."/>
            <person name="Shigenobu S."/>
            <person name="Bybee S.M."/>
            <person name="Larracuente A.M."/>
            <person name="Oba Y."/>
            <person name="Weng J.K."/>
        </authorList>
    </citation>
    <scope>NUCLEOTIDE SEQUENCE [LARGE SCALE GENOMIC DNA]</scope>
    <source>
        <strain evidence="5">1611_PpyrPB1</strain>
        <tissue evidence="5">Whole body</tissue>
    </source>
</reference>
<gene>
    <name evidence="5" type="ORF">PPYR_02274</name>
</gene>
<dbReference type="InterPro" id="IPR052887">
    <property type="entry name" value="FLYWCH-type_ZF"/>
</dbReference>
<feature type="domain" description="FLYWCH-type" evidence="4">
    <location>
        <begin position="6"/>
        <end position="62"/>
    </location>
</feature>
<protein>
    <recommendedName>
        <fullName evidence="4">FLYWCH-type domain-containing protein</fullName>
    </recommendedName>
</protein>
<dbReference type="EMBL" id="VVIM01000001">
    <property type="protein sequence ID" value="KAB0805304.1"/>
    <property type="molecule type" value="Genomic_DNA"/>
</dbReference>
<dbReference type="GO" id="GO:0005634">
    <property type="term" value="C:nucleus"/>
    <property type="evidence" value="ECO:0007669"/>
    <property type="project" value="TreeGrafter"/>
</dbReference>
<dbReference type="PANTHER" id="PTHR37975">
    <property type="entry name" value="FLYWCH ZINC FINGER TRANSCRIPTION FACTOR HOMOLOG"/>
    <property type="match status" value="1"/>
</dbReference>
<dbReference type="GO" id="GO:0003700">
    <property type="term" value="F:DNA-binding transcription factor activity"/>
    <property type="evidence" value="ECO:0007669"/>
    <property type="project" value="TreeGrafter"/>
</dbReference>
<evidence type="ECO:0000256" key="3">
    <source>
        <dbReference type="ARBA" id="ARBA00022833"/>
    </source>
</evidence>
<dbReference type="PANTHER" id="PTHR37975:SF3">
    <property type="entry name" value="FLYWCH TRANSCRIPTION FACTOR 3"/>
    <property type="match status" value="1"/>
</dbReference>
<sequence>MENIVSKRQKQKYSHQGFIYVFDRMSACGAKLFWRCERKDDCKARIHTENGSVVKKVNDHSHDSSAARVEVQAAVSRIKERAGEVMETTAQVINACIGELSEVAHATMPSHGSLRKIIQRKRNLVRAAPPAPERVEDLIIPDEYKVYEPQPGIREDFLLADNGPVPGRILIFGRERNLRARMVVSLAFVPTGDLDAAIDRLADVLPVELQPLLQWFEDFYVGRLNRRGNVRRPAIFPPEMWSLYNRVVNDMDRTNNHAEAAHRCLQSEMGMDHPILWRFIDGLRKIQKGRDMFYEHLLAGHEPPKKLRKYRDADTRIKTIVADYANRDIIDYLRGISHNYEMNP</sequence>
<proteinExistence type="predicted"/>
<dbReference type="Gene3D" id="2.20.25.240">
    <property type="match status" value="1"/>
</dbReference>
<name>A0A5N4B6W8_PHOPY</name>
<evidence type="ECO:0000313" key="6">
    <source>
        <dbReference type="Proteomes" id="UP000327044"/>
    </source>
</evidence>
<evidence type="ECO:0000256" key="2">
    <source>
        <dbReference type="ARBA" id="ARBA00022771"/>
    </source>
</evidence>
<comment type="caution">
    <text evidence="5">The sequence shown here is derived from an EMBL/GenBank/DDBJ whole genome shotgun (WGS) entry which is preliminary data.</text>
</comment>
<keyword evidence="6" id="KW-1185">Reference proteome</keyword>
<dbReference type="Pfam" id="PF04500">
    <property type="entry name" value="FLYWCH"/>
    <property type="match status" value="1"/>
</dbReference>
<dbReference type="InterPro" id="IPR007588">
    <property type="entry name" value="Znf_FLYWCH"/>
</dbReference>
<dbReference type="GO" id="GO:0043565">
    <property type="term" value="F:sequence-specific DNA binding"/>
    <property type="evidence" value="ECO:0007669"/>
    <property type="project" value="TreeGrafter"/>
</dbReference>
<dbReference type="GO" id="GO:0045892">
    <property type="term" value="P:negative regulation of DNA-templated transcription"/>
    <property type="evidence" value="ECO:0007669"/>
    <property type="project" value="TreeGrafter"/>
</dbReference>
<evidence type="ECO:0000313" key="5">
    <source>
        <dbReference type="EMBL" id="KAB0805304.1"/>
    </source>
</evidence>
<keyword evidence="1" id="KW-0479">Metal-binding</keyword>
<keyword evidence="2" id="KW-0863">Zinc-finger</keyword>
<organism evidence="5 6">
    <name type="scientific">Photinus pyralis</name>
    <name type="common">Common eastern firefly</name>
    <name type="synonym">Lampyris pyralis</name>
    <dbReference type="NCBI Taxonomy" id="7054"/>
    <lineage>
        <taxon>Eukaryota</taxon>
        <taxon>Metazoa</taxon>
        <taxon>Ecdysozoa</taxon>
        <taxon>Arthropoda</taxon>
        <taxon>Hexapoda</taxon>
        <taxon>Insecta</taxon>
        <taxon>Pterygota</taxon>
        <taxon>Neoptera</taxon>
        <taxon>Endopterygota</taxon>
        <taxon>Coleoptera</taxon>
        <taxon>Polyphaga</taxon>
        <taxon>Elateriformia</taxon>
        <taxon>Elateroidea</taxon>
        <taxon>Lampyridae</taxon>
        <taxon>Lampyrinae</taxon>
        <taxon>Photinus</taxon>
    </lineage>
</organism>